<dbReference type="PANTHER" id="PTHR30332">
    <property type="entry name" value="PROBABLE GENERAL SECRETION PATHWAY PROTEIN D"/>
    <property type="match status" value="1"/>
</dbReference>
<dbReference type="Proteomes" id="UP000595197">
    <property type="component" value="Plasmid pTT6-2"/>
</dbReference>
<proteinExistence type="inferred from homology"/>
<dbReference type="Pfam" id="PF04972">
    <property type="entry name" value="BON"/>
    <property type="match status" value="1"/>
</dbReference>
<evidence type="ECO:0000313" key="5">
    <source>
        <dbReference type="EMBL" id="QQP93435.1"/>
    </source>
</evidence>
<protein>
    <submittedName>
        <fullName evidence="5">Type II and III secretion system protein family protein</fullName>
    </submittedName>
</protein>
<dbReference type="Pfam" id="PF13629">
    <property type="entry name" value="T2SS-T3SS_pil_N"/>
    <property type="match status" value="1"/>
</dbReference>
<gene>
    <name evidence="5" type="ORF">IGS68_32960</name>
</gene>
<reference evidence="5" key="1">
    <citation type="submission" date="2021-02" db="EMBL/GenBank/DDBJ databases">
        <title>Skermanella TT6 skin isolate.</title>
        <authorList>
            <person name="Lee K."/>
            <person name="Ganzorig M."/>
        </authorList>
    </citation>
    <scope>NUCLEOTIDE SEQUENCE</scope>
    <source>
        <strain evidence="5">TT6</strain>
    </source>
</reference>
<evidence type="ECO:0000313" key="6">
    <source>
        <dbReference type="Proteomes" id="UP000595197"/>
    </source>
</evidence>
<dbReference type="EMBL" id="CP067422">
    <property type="protein sequence ID" value="QQP93435.1"/>
    <property type="molecule type" value="Genomic_DNA"/>
</dbReference>
<feature type="domain" description="Pilus formation protein N-terminal" evidence="4">
    <location>
        <begin position="50"/>
        <end position="120"/>
    </location>
</feature>
<name>A0ABX7BGA7_9PROT</name>
<dbReference type="InterPro" id="IPR032789">
    <property type="entry name" value="T2SS-T3SS_pil_N"/>
</dbReference>
<feature type="domain" description="Type II/III secretion system secretin-like" evidence="2">
    <location>
        <begin position="265"/>
        <end position="425"/>
    </location>
</feature>
<keyword evidence="6" id="KW-1185">Reference proteome</keyword>
<evidence type="ECO:0000259" key="2">
    <source>
        <dbReference type="Pfam" id="PF00263"/>
    </source>
</evidence>
<dbReference type="RefSeq" id="WP_201083012.1">
    <property type="nucleotide sequence ID" value="NZ_CP067422.1"/>
</dbReference>
<dbReference type="InterPro" id="IPR001775">
    <property type="entry name" value="GspD/PilQ"/>
</dbReference>
<evidence type="ECO:0000256" key="1">
    <source>
        <dbReference type="RuleBase" id="RU004003"/>
    </source>
</evidence>
<dbReference type="PRINTS" id="PR00811">
    <property type="entry name" value="BCTERIALGSPD"/>
</dbReference>
<dbReference type="InterPro" id="IPR007055">
    <property type="entry name" value="BON_dom"/>
</dbReference>
<comment type="similarity">
    <text evidence="1">Belongs to the bacterial secretin family.</text>
</comment>
<feature type="domain" description="BON" evidence="3">
    <location>
        <begin position="128"/>
        <end position="184"/>
    </location>
</feature>
<accession>A0ABX7BGA7</accession>
<dbReference type="InterPro" id="IPR004846">
    <property type="entry name" value="T2SS/T3SS_dom"/>
</dbReference>
<dbReference type="InterPro" id="IPR050810">
    <property type="entry name" value="Bact_Secretion_Sys_Channel"/>
</dbReference>
<dbReference type="PANTHER" id="PTHR30332:SF17">
    <property type="entry name" value="TYPE IV PILIATION SYSTEM PROTEIN DR_0774-RELATED"/>
    <property type="match status" value="1"/>
</dbReference>
<geneLocation type="plasmid" evidence="5 6">
    <name>pTT6-2</name>
</geneLocation>
<organism evidence="5 6">
    <name type="scientific">Skermanella cutis</name>
    <dbReference type="NCBI Taxonomy" id="2775420"/>
    <lineage>
        <taxon>Bacteria</taxon>
        <taxon>Pseudomonadati</taxon>
        <taxon>Pseudomonadota</taxon>
        <taxon>Alphaproteobacteria</taxon>
        <taxon>Rhodospirillales</taxon>
        <taxon>Azospirillaceae</taxon>
        <taxon>Skermanella</taxon>
    </lineage>
</organism>
<sequence length="484" mass="50503">MIQTIARRLGRAALAGIAATNVSPLPVSLPLASLLAVSCLTIAGPARADTEVTIEVNAGKTVALARPASTIFVANPEIADVQAPPNGASFFVFGKAPGRTSVFALGADGKPLVSYTVAVTQPLGDLKRRLATQVPDVQADLESTPGGIILSGTAPSPATASQAAELVRQYLGKDQQVINRLRVTAGSQVNLRVRIAEVSRSVTKELGFNWESLFNVGAFTFGIATGRDALVAGGTVLRSVTGAATLPVGYRSSNGRVDVNTVIDALAEDGLVSILAEPNLTALSGETASFLAGGEFPIPVNQRDGQITIEFKQFGVSLDFTPTVLSGERISMKVRPEVSELTEEGAVIIEDLKIPALNVRRAETTVELGSGQSFAVAGLLQNNSRTVAQRVPGLGDVPVLGGLFSSTRFQRNETELVIVVTPYMVTPVSQPGAIQAPTDNYVPASDVERIFAGRINKPGRSDGGNLLFGPGGVRLRGDVGFILD</sequence>
<dbReference type="Pfam" id="PF00263">
    <property type="entry name" value="Secretin"/>
    <property type="match status" value="1"/>
</dbReference>
<keyword evidence="5" id="KW-0614">Plasmid</keyword>
<evidence type="ECO:0000259" key="4">
    <source>
        <dbReference type="Pfam" id="PF13629"/>
    </source>
</evidence>
<evidence type="ECO:0000259" key="3">
    <source>
        <dbReference type="Pfam" id="PF04972"/>
    </source>
</evidence>